<accession>A0A381V8L5</accession>
<reference evidence="1" key="1">
    <citation type="submission" date="2018-05" db="EMBL/GenBank/DDBJ databases">
        <authorList>
            <person name="Lanie J.A."/>
            <person name="Ng W.-L."/>
            <person name="Kazmierczak K.M."/>
            <person name="Andrzejewski T.M."/>
            <person name="Davidsen T.M."/>
            <person name="Wayne K.J."/>
            <person name="Tettelin H."/>
            <person name="Glass J.I."/>
            <person name="Rusch D."/>
            <person name="Podicherti R."/>
            <person name="Tsui H.-C.T."/>
            <person name="Winkler M.E."/>
        </authorList>
    </citation>
    <scope>NUCLEOTIDE SEQUENCE</scope>
</reference>
<evidence type="ECO:0000313" key="1">
    <source>
        <dbReference type="EMBL" id="SVA36027.1"/>
    </source>
</evidence>
<dbReference type="InterPro" id="IPR046495">
    <property type="entry name" value="DUF6588"/>
</dbReference>
<dbReference type="Pfam" id="PF20230">
    <property type="entry name" value="DUF6588"/>
    <property type="match status" value="2"/>
</dbReference>
<gene>
    <name evidence="1" type="ORF">METZ01_LOCUS88881</name>
</gene>
<sequence>MKKTGQIIYIPILLLVFFSRLLSDPGTSILQLDTENAKNYLSPMGTMLGAGMNTGYFQKASVYKKNGFDVTLDLAFVMFPPQRTTYDFIVPETPINVLFPFKFPKNYLKYKHSALLEYIPETDTDGIFYEDNISITMPLNTLLFSELVATVIGVSNPDTLEFDFDRANRGNVLYNQMLERVWSEVQNIKGIGKEYYLYNEENRLITILSPAYKDAESFREDFSEQDDVDLLGTLQSTLDTMNLDLILPGGFDYLFNELPISNGMPLPIIQATIGLPNFSEISVRASPLIPISSIGSIQYVSLGGKVAITNHLSKLLNLSPRYENYLDINSYTKIFSSNIRPKDVKKVLNDFKKYDLEIHEIDSLNTLFRQGNPQVVREMQHKIQEGLLKARDMPKAQRDEDENQLPLDMSFGYYINYFKFDMGGSELNAINKIASIQIGKSFEPRFISWFGGMGIYSGVGFESSNINLIYKYTDTLGESDDASVSFSGENTFRGLIGTRIRILNIDLYIDYNIGESSAINAGFGIKFK</sequence>
<organism evidence="1">
    <name type="scientific">marine metagenome</name>
    <dbReference type="NCBI Taxonomy" id="408172"/>
    <lineage>
        <taxon>unclassified sequences</taxon>
        <taxon>metagenomes</taxon>
        <taxon>ecological metagenomes</taxon>
    </lineage>
</organism>
<protein>
    <submittedName>
        <fullName evidence="1">Uncharacterized protein</fullName>
    </submittedName>
</protein>
<name>A0A381V8L5_9ZZZZ</name>
<dbReference type="EMBL" id="UINC01008000">
    <property type="protein sequence ID" value="SVA36027.1"/>
    <property type="molecule type" value="Genomic_DNA"/>
</dbReference>
<dbReference type="AlphaFoldDB" id="A0A381V8L5"/>
<proteinExistence type="predicted"/>